<dbReference type="SMART" id="SM00382">
    <property type="entry name" value="AAA"/>
    <property type="match status" value="1"/>
</dbReference>
<keyword evidence="4" id="KW-0449">Lipoprotein</keyword>
<gene>
    <name evidence="4" type="ORF">JOE57_002182</name>
</gene>
<proteinExistence type="predicted"/>
<keyword evidence="1" id="KW-0547">Nucleotide-binding</keyword>
<dbReference type="PROSITE" id="PS50893">
    <property type="entry name" value="ABC_TRANSPORTER_2"/>
    <property type="match status" value="1"/>
</dbReference>
<evidence type="ECO:0000313" key="4">
    <source>
        <dbReference type="EMBL" id="MBM7799261.1"/>
    </source>
</evidence>
<reference evidence="4 5" key="1">
    <citation type="submission" date="2021-01" db="EMBL/GenBank/DDBJ databases">
        <title>Sequencing the genomes of 1000 actinobacteria strains.</title>
        <authorList>
            <person name="Klenk H.-P."/>
        </authorList>
    </citation>
    <scope>NUCLEOTIDE SEQUENCE [LARGE SCALE GENOMIC DNA]</scope>
    <source>
        <strain evidence="4 5">DSM 18662</strain>
    </source>
</reference>
<dbReference type="Proteomes" id="UP000704762">
    <property type="component" value="Unassembled WGS sequence"/>
</dbReference>
<feature type="domain" description="ABC transporter" evidence="3">
    <location>
        <begin position="7"/>
        <end position="246"/>
    </location>
</feature>
<evidence type="ECO:0000313" key="5">
    <source>
        <dbReference type="Proteomes" id="UP000704762"/>
    </source>
</evidence>
<keyword evidence="5" id="KW-1185">Reference proteome</keyword>
<evidence type="ECO:0000259" key="3">
    <source>
        <dbReference type="PROSITE" id="PS50893"/>
    </source>
</evidence>
<dbReference type="InterPro" id="IPR027417">
    <property type="entry name" value="P-loop_NTPase"/>
</dbReference>
<dbReference type="InterPro" id="IPR003439">
    <property type="entry name" value="ABC_transporter-like_ATP-bd"/>
</dbReference>
<dbReference type="PANTHER" id="PTHR24220:SF659">
    <property type="entry name" value="TRANSPORTER, PUTATIVE-RELATED"/>
    <property type="match status" value="1"/>
</dbReference>
<dbReference type="Gene3D" id="3.40.50.300">
    <property type="entry name" value="P-loop containing nucleotide triphosphate hydrolases"/>
    <property type="match status" value="1"/>
</dbReference>
<dbReference type="Pfam" id="PF00005">
    <property type="entry name" value="ABC_tran"/>
    <property type="match status" value="1"/>
</dbReference>
<evidence type="ECO:0000256" key="2">
    <source>
        <dbReference type="ARBA" id="ARBA00022840"/>
    </source>
</evidence>
<dbReference type="SUPFAM" id="SSF52540">
    <property type="entry name" value="P-loop containing nucleoside triphosphate hydrolases"/>
    <property type="match status" value="1"/>
</dbReference>
<name>A0ABS2RM47_9ACTN</name>
<comment type="caution">
    <text evidence="4">The sequence shown here is derived from an EMBL/GenBank/DDBJ whole genome shotgun (WGS) entry which is preliminary data.</text>
</comment>
<dbReference type="PANTHER" id="PTHR24220">
    <property type="entry name" value="IMPORT ATP-BINDING PROTEIN"/>
    <property type="match status" value="1"/>
</dbReference>
<dbReference type="InterPro" id="IPR003593">
    <property type="entry name" value="AAA+_ATPase"/>
</dbReference>
<keyword evidence="2" id="KW-0067">ATP-binding</keyword>
<evidence type="ECO:0000256" key="1">
    <source>
        <dbReference type="ARBA" id="ARBA00022741"/>
    </source>
</evidence>
<dbReference type="RefSeq" id="WP_204917901.1">
    <property type="nucleotide sequence ID" value="NZ_BAAAQP010000001.1"/>
</dbReference>
<dbReference type="EMBL" id="JAFBCF010000001">
    <property type="protein sequence ID" value="MBM7799261.1"/>
    <property type="molecule type" value="Genomic_DNA"/>
</dbReference>
<dbReference type="InterPro" id="IPR015854">
    <property type="entry name" value="ABC_transpr_LolD-like"/>
</dbReference>
<accession>A0ABS2RM47</accession>
<protein>
    <submittedName>
        <fullName evidence="4">ABC-type lipoprotein export system ATPase subunit</fullName>
    </submittedName>
</protein>
<organism evidence="4 5">
    <name type="scientific">Microlunatus panaciterrae</name>
    <dbReference type="NCBI Taxonomy" id="400768"/>
    <lineage>
        <taxon>Bacteria</taxon>
        <taxon>Bacillati</taxon>
        <taxon>Actinomycetota</taxon>
        <taxon>Actinomycetes</taxon>
        <taxon>Propionibacteriales</taxon>
        <taxon>Propionibacteriaceae</taxon>
        <taxon>Microlunatus</taxon>
    </lineage>
</organism>
<sequence>MSTGAAIRTVGVVHVFRVAGTDVAALRGVDLSVAPGERVALLGPSGSGKSTLLSVVAGLRRPSAGAVLVDGDDIARFSESQLYDYRTRSLGLMMQGTVSNLLPYASPRENVAFVAGRTRKGRRAQSTSSVALEAAGLADERRPVARLGRADQQATALAVAMTGDPRLLLVDEPTSQLDDDARESLLDTLVQATAAAGTTLLMVTHDENVAHRMQRMVRMRDGRVGAEGQRHEQYAVIGADGSVQLPEELLLAWPAGSTVAVEAASADEITIKRRPPAEETQ</sequence>